<accession>A0AAD6T2V6</accession>
<dbReference type="Proteomes" id="UP001218188">
    <property type="component" value="Unassembled WGS sequence"/>
</dbReference>
<organism evidence="4 5">
    <name type="scientific">Mycena alexandri</name>
    <dbReference type="NCBI Taxonomy" id="1745969"/>
    <lineage>
        <taxon>Eukaryota</taxon>
        <taxon>Fungi</taxon>
        <taxon>Dikarya</taxon>
        <taxon>Basidiomycota</taxon>
        <taxon>Agaricomycotina</taxon>
        <taxon>Agaricomycetes</taxon>
        <taxon>Agaricomycetidae</taxon>
        <taxon>Agaricales</taxon>
        <taxon>Marasmiineae</taxon>
        <taxon>Mycenaceae</taxon>
        <taxon>Mycena</taxon>
    </lineage>
</organism>
<proteinExistence type="inferred from homology"/>
<dbReference type="SUPFAM" id="SSF48452">
    <property type="entry name" value="TPR-like"/>
    <property type="match status" value="2"/>
</dbReference>
<evidence type="ECO:0000313" key="5">
    <source>
        <dbReference type="Proteomes" id="UP001218188"/>
    </source>
</evidence>
<dbReference type="EMBL" id="JARJCM010000035">
    <property type="protein sequence ID" value="KAJ7037796.1"/>
    <property type="molecule type" value="Genomic_DNA"/>
</dbReference>
<evidence type="ECO:0000313" key="4">
    <source>
        <dbReference type="EMBL" id="KAJ7037796.1"/>
    </source>
</evidence>
<dbReference type="InterPro" id="IPR024983">
    <property type="entry name" value="CHAT_dom"/>
</dbReference>
<gene>
    <name evidence="4" type="ORF">C8F04DRAFT_1232411</name>
</gene>
<dbReference type="GO" id="GO:0005680">
    <property type="term" value="C:anaphase-promoting complex"/>
    <property type="evidence" value="ECO:0007669"/>
    <property type="project" value="UniProtKB-ARBA"/>
</dbReference>
<dbReference type="InterPro" id="IPR011990">
    <property type="entry name" value="TPR-like_helical_dom_sf"/>
</dbReference>
<dbReference type="PANTHER" id="PTHR12558">
    <property type="entry name" value="CELL DIVISION CYCLE 16,23,27"/>
    <property type="match status" value="1"/>
</dbReference>
<sequence length="1465" mass="164469">MPPMAQLSRTFRRFEPTDSFIERLAQINHLPSDDPQRPRLLDFLGRTRLAAYSTDADPAHLVASIEYYRTALDSHPSDRAGYLCNLASCFLLRFRVANEEGRESDLQEAGKCFREAIDVLSPTRSGRAAIFQTAASVFSLCFDSFGQEVDLDDAIRCLREITHLQPDGVETPLCGLGDLLLRRFYLFQQVADLNEAIVCYKRALQTLPDDVSLRTTCLNNLARALLHSFQISQSASDINEAVESSTQALVAQPPPHPDRPSTLDDLASALRLRFQVSGDTADLDVATRKQKESLELTPLGDPDRPARLSNLALCLLRNYQRSGEIVDLEQSITHYREVLHLQPDSDPNRPTSLNDLATALSSRFEVLQSMPDLDESVALCREAVLLCPLTHRNHPLYQENLAKTLRARYRLRESPDDLHVTIDQQRILVRLLPGGDMRRPPALIQLGDDLSLKFATSNELEDLDNAIANYIEANGLMGHDATDELARALLLRFAQSSDMADLDQVIELKEKKLSGLRADSESDKYRATLLTSLALTLYYRSQLQSGANLSNHATSLLNLSKMLLLRLERSHLREDIDEAVTLRKECLELCLPDERPSFLVYVADALRRRFESFNESVDIVEAVSCTREAAALNPKHRAELAIILFEQFRLTDELGYLDESVSHLRSALAHIAPDTPEYMEVLDHLVVVLGSRFQHSADMAYLEEALMHARTALDLRPDERPYSDVALNNIADCLRMRYDHLGQISDLGDAIEIYRRVHIAEPGRRHISTLMNMAYALVTSFRMLNRADDLEEGLAHYHTALQLCDHDDTARQVCLSNMANALRVAFHHSKQLSDVDEAITCYRQALDLCAPQAHAARSMYRLNFGTTLLSRFIIVGDESDLDEALLHLEDAAAKLPPTDPLHALSQFNLGAALWYKYQVAEPPDSGRYVRVLALLESATRLPHSSVKSRFEAALQWTVASRYQQHPSTIRAYSCSLSLLEKWMIVNPQVEAQHRFLATDQSRYLACDGASAAIERGDLEAAVELLEHGRTVLWSRLQGYRQSLDELRLVDRDLAERFESASKALENLSLNSENQLLGSRPGVSDDRMKTQRILSEEWDEAVSQIRQIDGFAHFLQPAPYSVLANVCSYGPVILINVSKFRSDAIILMMDRPPTLVPLPNVSLLALVELSSQLHTALKSRDSGPGVTRQLVSILRVLWTDVVQPVTHQLQAFDVPRHSRIWWCPTSYLCGLPLHAAGSYRKDVPQPGLQDLFVSSYTPTLSALIRARNATPTVASPEILVVGKADPRLPAVQHEIQEIVTLGSFVHTLAAEKTTQENVRASLEQYRWVHFACHAKQDTLPFQSYFKLYDGRITLLELIRSRRPNAQLAFLSACNTATGDWETPDETLHLAAALQFSGFQSVVGTLWPMADNDGPHVAREFYRHLFRLGQDKANARDSAVALSTATKYLRKMGVPLDRWINFVHIGA</sequence>
<dbReference type="Pfam" id="PF12770">
    <property type="entry name" value="CHAT"/>
    <property type="match status" value="1"/>
</dbReference>
<keyword evidence="1" id="KW-0802">TPR repeat</keyword>
<name>A0AAD6T2V6_9AGAR</name>
<comment type="caution">
    <text evidence="4">The sequence shown here is derived from an EMBL/GenBank/DDBJ whole genome shotgun (WGS) entry which is preliminary data.</text>
</comment>
<dbReference type="Gene3D" id="1.25.40.10">
    <property type="entry name" value="Tetratricopeptide repeat domain"/>
    <property type="match status" value="4"/>
</dbReference>
<keyword evidence="5" id="KW-1185">Reference proteome</keyword>
<dbReference type="SMART" id="SM00028">
    <property type="entry name" value="TPR"/>
    <property type="match status" value="7"/>
</dbReference>
<comment type="similarity">
    <text evidence="2">Belongs to the APC3/CDC27 family.</text>
</comment>
<reference evidence="4" key="1">
    <citation type="submission" date="2023-03" db="EMBL/GenBank/DDBJ databases">
        <title>Massive genome expansion in bonnet fungi (Mycena s.s.) driven by repeated elements and novel gene families across ecological guilds.</title>
        <authorList>
            <consortium name="Lawrence Berkeley National Laboratory"/>
            <person name="Harder C.B."/>
            <person name="Miyauchi S."/>
            <person name="Viragh M."/>
            <person name="Kuo A."/>
            <person name="Thoen E."/>
            <person name="Andreopoulos B."/>
            <person name="Lu D."/>
            <person name="Skrede I."/>
            <person name="Drula E."/>
            <person name="Henrissat B."/>
            <person name="Morin E."/>
            <person name="Kohler A."/>
            <person name="Barry K."/>
            <person name="LaButti K."/>
            <person name="Morin E."/>
            <person name="Salamov A."/>
            <person name="Lipzen A."/>
            <person name="Mereny Z."/>
            <person name="Hegedus B."/>
            <person name="Baldrian P."/>
            <person name="Stursova M."/>
            <person name="Weitz H."/>
            <person name="Taylor A."/>
            <person name="Grigoriev I.V."/>
            <person name="Nagy L.G."/>
            <person name="Martin F."/>
            <person name="Kauserud H."/>
        </authorList>
    </citation>
    <scope>NUCLEOTIDE SEQUENCE</scope>
    <source>
        <strain evidence="4">CBHHK200</strain>
    </source>
</reference>
<evidence type="ECO:0000256" key="2">
    <source>
        <dbReference type="ARBA" id="ARBA00038210"/>
    </source>
</evidence>
<dbReference type="InterPro" id="IPR019734">
    <property type="entry name" value="TPR_rpt"/>
</dbReference>
<evidence type="ECO:0000259" key="3">
    <source>
        <dbReference type="Pfam" id="PF12770"/>
    </source>
</evidence>
<protein>
    <submittedName>
        <fullName evidence="4">CHAT domain-containing protein</fullName>
    </submittedName>
</protein>
<feature type="domain" description="CHAT" evidence="3">
    <location>
        <begin position="1193"/>
        <end position="1447"/>
    </location>
</feature>
<evidence type="ECO:0000256" key="1">
    <source>
        <dbReference type="ARBA" id="ARBA00022803"/>
    </source>
</evidence>
<dbReference type="PANTHER" id="PTHR12558:SF13">
    <property type="entry name" value="CELL DIVISION CYCLE PROTEIN 27 HOMOLOG"/>
    <property type="match status" value="1"/>
</dbReference>